<proteinExistence type="predicted"/>
<sequence>MTATRRLRKITVSVRKNRQQKPNRNDYSVNASPCPPAQKNIYEIVSPRVKATAVVDKLTMLYGAANASVEQIAALIQQLQIET</sequence>
<reference evidence="2 3" key="2">
    <citation type="submission" date="2018-11" db="EMBL/GenBank/DDBJ databases">
        <authorList>
            <consortium name="Pathogen Informatics"/>
        </authorList>
    </citation>
    <scope>NUCLEOTIDE SEQUENCE [LARGE SCALE GENOMIC DNA]</scope>
    <source>
        <strain evidence="2 3">Egypt</strain>
    </source>
</reference>
<dbReference type="WBParaSite" id="ECPE_0001457501-mRNA-1">
    <property type="protein sequence ID" value="ECPE_0001457501-mRNA-1"/>
    <property type="gene ID" value="ECPE_0001457501"/>
</dbReference>
<feature type="compositionally biased region" description="Polar residues" evidence="1">
    <location>
        <begin position="22"/>
        <end position="31"/>
    </location>
</feature>
<dbReference type="Proteomes" id="UP000272942">
    <property type="component" value="Unassembled WGS sequence"/>
</dbReference>
<evidence type="ECO:0000256" key="1">
    <source>
        <dbReference type="SAM" id="MobiDB-lite"/>
    </source>
</evidence>
<name>A0A183B5Q0_9TREM</name>
<dbReference type="EMBL" id="UZAN01057818">
    <property type="protein sequence ID" value="VDP91807.1"/>
    <property type="molecule type" value="Genomic_DNA"/>
</dbReference>
<feature type="region of interest" description="Disordered" evidence="1">
    <location>
        <begin position="1"/>
        <end position="32"/>
    </location>
</feature>
<organism evidence="4">
    <name type="scientific">Echinostoma caproni</name>
    <dbReference type="NCBI Taxonomy" id="27848"/>
    <lineage>
        <taxon>Eukaryota</taxon>
        <taxon>Metazoa</taxon>
        <taxon>Spiralia</taxon>
        <taxon>Lophotrochozoa</taxon>
        <taxon>Platyhelminthes</taxon>
        <taxon>Trematoda</taxon>
        <taxon>Digenea</taxon>
        <taxon>Plagiorchiida</taxon>
        <taxon>Echinostomata</taxon>
        <taxon>Echinostomatoidea</taxon>
        <taxon>Echinostomatidae</taxon>
        <taxon>Echinostoma</taxon>
    </lineage>
</organism>
<evidence type="ECO:0000313" key="3">
    <source>
        <dbReference type="Proteomes" id="UP000272942"/>
    </source>
</evidence>
<dbReference type="AlphaFoldDB" id="A0A183B5Q0"/>
<evidence type="ECO:0000313" key="4">
    <source>
        <dbReference type="WBParaSite" id="ECPE_0001457501-mRNA-1"/>
    </source>
</evidence>
<accession>A0A183B5Q0</accession>
<keyword evidence="3" id="KW-1185">Reference proteome</keyword>
<reference evidence="4" key="1">
    <citation type="submission" date="2016-06" db="UniProtKB">
        <authorList>
            <consortium name="WormBaseParasite"/>
        </authorList>
    </citation>
    <scope>IDENTIFICATION</scope>
</reference>
<evidence type="ECO:0000313" key="2">
    <source>
        <dbReference type="EMBL" id="VDP91807.1"/>
    </source>
</evidence>
<gene>
    <name evidence="2" type="ORF">ECPE_LOCUS14535</name>
</gene>
<protein>
    <submittedName>
        <fullName evidence="4">Transposase</fullName>
    </submittedName>
</protein>
<feature type="compositionally biased region" description="Basic residues" evidence="1">
    <location>
        <begin position="1"/>
        <end position="21"/>
    </location>
</feature>